<feature type="domain" description="Large ribosomal subunit protein bL25 L25" evidence="6">
    <location>
        <begin position="10"/>
        <end position="92"/>
    </location>
</feature>
<proteinExistence type="inferred from homology"/>
<dbReference type="SUPFAM" id="SSF50715">
    <property type="entry name" value="Ribosomal protein L25-like"/>
    <property type="match status" value="1"/>
</dbReference>
<reference evidence="9" key="1">
    <citation type="journal article" date="2019" name="Int. J. Syst. Evol. Microbiol.">
        <title>The Global Catalogue of Microorganisms (GCM) 10K type strain sequencing project: providing services to taxonomists for standard genome sequencing and annotation.</title>
        <authorList>
            <consortium name="The Broad Institute Genomics Platform"/>
            <consortium name="The Broad Institute Genome Sequencing Center for Infectious Disease"/>
            <person name="Wu L."/>
            <person name="Ma J."/>
        </authorList>
    </citation>
    <scope>NUCLEOTIDE SEQUENCE [LARGE SCALE GENOMIC DNA]</scope>
    <source>
        <strain evidence="9">CCUG 60523</strain>
    </source>
</reference>
<dbReference type="CDD" id="cd00495">
    <property type="entry name" value="Ribosomal_L25_TL5_CTC"/>
    <property type="match status" value="1"/>
</dbReference>
<comment type="similarity">
    <text evidence="5">Belongs to the bacterial ribosomal protein bL25 family. CTC subfamily.</text>
</comment>
<dbReference type="InterPro" id="IPR020057">
    <property type="entry name" value="Ribosomal_bL25_b-dom"/>
</dbReference>
<name>A0ABV8AQ51_9BACT</name>
<dbReference type="HAMAP" id="MF_01334">
    <property type="entry name" value="Ribosomal_bL25_CTC"/>
    <property type="match status" value="1"/>
</dbReference>
<sequence length="200" mass="21987">MKTLEIIGFKRANLDSANLSEIRDSGNVPCVVYGPGIKEQIHFYSPAILFKDLIYTPDVHLVLLNIEGTEIKAVLKDAQFHPVSEVLLHADFLAYTDDTPIKFEIPVKVEGRSPGIAKGGKLEMKTRLIKVKGIAENLPDYITIDISKLDLGKSFKVGQITPEGFEILTSPSVSIVTVGIPRALRGKQPGDESEEEESED</sequence>
<dbReference type="InterPro" id="IPR011035">
    <property type="entry name" value="Ribosomal_bL25/Gln-tRNA_synth"/>
</dbReference>
<dbReference type="NCBIfam" id="TIGR00731">
    <property type="entry name" value="bL25_bact_ctc"/>
    <property type="match status" value="1"/>
</dbReference>
<evidence type="ECO:0000256" key="4">
    <source>
        <dbReference type="ARBA" id="ARBA00023274"/>
    </source>
</evidence>
<gene>
    <name evidence="5" type="primary">rplY</name>
    <name evidence="5" type="synonym">ctc</name>
    <name evidence="8" type="ORF">ACFOSV_01375</name>
</gene>
<dbReference type="NCBIfam" id="NF004132">
    <property type="entry name" value="PRK05618.2-2"/>
    <property type="match status" value="1"/>
</dbReference>
<dbReference type="EMBL" id="JBHRZS010000002">
    <property type="protein sequence ID" value="MFC3878804.1"/>
    <property type="molecule type" value="Genomic_DNA"/>
</dbReference>
<dbReference type="InterPro" id="IPR037121">
    <property type="entry name" value="Ribosomal_bL25_C"/>
</dbReference>
<dbReference type="Gene3D" id="2.40.240.10">
    <property type="entry name" value="Ribosomal Protein L25, Chain P"/>
    <property type="match status" value="1"/>
</dbReference>
<accession>A0ABV8AQ51</accession>
<dbReference type="Proteomes" id="UP001595805">
    <property type="component" value="Unassembled WGS sequence"/>
</dbReference>
<evidence type="ECO:0000256" key="2">
    <source>
        <dbReference type="ARBA" id="ARBA00022884"/>
    </source>
</evidence>
<keyword evidence="2 5" id="KW-0694">RNA-binding</keyword>
<dbReference type="InterPro" id="IPR020930">
    <property type="entry name" value="Ribosomal_uL5_bac-type"/>
</dbReference>
<keyword evidence="9" id="KW-1185">Reference proteome</keyword>
<dbReference type="InterPro" id="IPR020056">
    <property type="entry name" value="Rbsml_bL25/Gln-tRNA_synth_N"/>
</dbReference>
<protein>
    <recommendedName>
        <fullName evidence="5">Large ribosomal subunit protein bL25</fullName>
    </recommendedName>
    <alternativeName>
        <fullName evidence="5">General stress protein CTC</fullName>
    </alternativeName>
</protein>
<dbReference type="RefSeq" id="WP_377902613.1">
    <property type="nucleotide sequence ID" value="NZ_JBHRZS010000002.1"/>
</dbReference>
<organism evidence="8 9">
    <name type="scientific">Algoriphagus namhaensis</name>
    <dbReference type="NCBI Taxonomy" id="915353"/>
    <lineage>
        <taxon>Bacteria</taxon>
        <taxon>Pseudomonadati</taxon>
        <taxon>Bacteroidota</taxon>
        <taxon>Cytophagia</taxon>
        <taxon>Cytophagales</taxon>
        <taxon>Cyclobacteriaceae</taxon>
        <taxon>Algoriphagus</taxon>
    </lineage>
</organism>
<evidence type="ECO:0000259" key="6">
    <source>
        <dbReference type="Pfam" id="PF01386"/>
    </source>
</evidence>
<evidence type="ECO:0000256" key="5">
    <source>
        <dbReference type="HAMAP-Rule" id="MF_01334"/>
    </source>
</evidence>
<comment type="caution">
    <text evidence="8">The sequence shown here is derived from an EMBL/GenBank/DDBJ whole genome shotgun (WGS) entry which is preliminary data.</text>
</comment>
<evidence type="ECO:0000313" key="8">
    <source>
        <dbReference type="EMBL" id="MFC3878804.1"/>
    </source>
</evidence>
<dbReference type="PANTHER" id="PTHR33284">
    <property type="entry name" value="RIBOSOMAL PROTEIN L25/GLN-TRNA SYNTHETASE, ANTI-CODON-BINDING DOMAIN-CONTAINING PROTEIN"/>
    <property type="match status" value="1"/>
</dbReference>
<dbReference type="Pfam" id="PF14693">
    <property type="entry name" value="Ribosomal_TL5_C"/>
    <property type="match status" value="1"/>
</dbReference>
<evidence type="ECO:0000313" key="9">
    <source>
        <dbReference type="Proteomes" id="UP001595805"/>
    </source>
</evidence>
<comment type="function">
    <text evidence="5">This is one of the proteins that binds to the 5S RNA in the ribosome where it forms part of the central protuberance.</text>
</comment>
<comment type="subunit">
    <text evidence="5">Part of the 50S ribosomal subunit; part of the 5S rRNA/L5/L18/L25 subcomplex. Contacts the 5S rRNA. Binds to the 5S rRNA independently of L5 and L18.</text>
</comment>
<keyword evidence="4 5" id="KW-0687">Ribonucleoprotein</keyword>
<keyword evidence="1 5" id="KW-0699">rRNA-binding</keyword>
<dbReference type="Pfam" id="PF01386">
    <property type="entry name" value="Ribosomal_L25p"/>
    <property type="match status" value="1"/>
</dbReference>
<keyword evidence="3 5" id="KW-0689">Ribosomal protein</keyword>
<feature type="domain" description="Large ribosomal subunit protein bL25 beta" evidence="7">
    <location>
        <begin position="101"/>
        <end position="182"/>
    </location>
</feature>
<dbReference type="PANTHER" id="PTHR33284:SF1">
    <property type="entry name" value="RIBOSOMAL PROTEIN L25_GLN-TRNA SYNTHETASE, ANTI-CODON-BINDING DOMAIN-CONTAINING PROTEIN"/>
    <property type="match status" value="1"/>
</dbReference>
<evidence type="ECO:0000256" key="1">
    <source>
        <dbReference type="ARBA" id="ARBA00022730"/>
    </source>
</evidence>
<evidence type="ECO:0000259" key="7">
    <source>
        <dbReference type="Pfam" id="PF14693"/>
    </source>
</evidence>
<dbReference type="GO" id="GO:0005840">
    <property type="term" value="C:ribosome"/>
    <property type="evidence" value="ECO:0007669"/>
    <property type="project" value="UniProtKB-KW"/>
</dbReference>
<dbReference type="InterPro" id="IPR029751">
    <property type="entry name" value="Ribosomal_L25_dom"/>
</dbReference>
<dbReference type="Gene3D" id="2.170.120.20">
    <property type="entry name" value="Ribosomal protein L25, beta domain"/>
    <property type="match status" value="1"/>
</dbReference>
<dbReference type="InterPro" id="IPR001021">
    <property type="entry name" value="Ribosomal_bL25_long"/>
</dbReference>
<evidence type="ECO:0000256" key="3">
    <source>
        <dbReference type="ARBA" id="ARBA00022980"/>
    </source>
</evidence>